<protein>
    <submittedName>
        <fullName evidence="1">Os05g0430600 protein</fullName>
    </submittedName>
</protein>
<gene>
    <name evidence="1" type="ordered locus">Os05g0430600</name>
    <name evidence="1" type="ORF">OSNPB_050430600</name>
</gene>
<reference evidence="1 2" key="3">
    <citation type="journal article" date="2013" name="Rice">
        <title>Improvement of the Oryza sativa Nipponbare reference genome using next generation sequence and optical map data.</title>
        <authorList>
            <person name="Kawahara Y."/>
            <person name="de la Bastide M."/>
            <person name="Hamilton J.P."/>
            <person name="Kanamori H."/>
            <person name="McCombie W.R."/>
            <person name="Ouyang S."/>
            <person name="Schwartz D.C."/>
            <person name="Tanaka T."/>
            <person name="Wu J."/>
            <person name="Zhou S."/>
            <person name="Childs K.L."/>
            <person name="Davidson R.M."/>
            <person name="Lin H."/>
            <person name="Quesada-Ocampo L."/>
            <person name="Vaillancourt B."/>
            <person name="Sakai H."/>
            <person name="Lee S.S."/>
            <person name="Kim J."/>
            <person name="Numa H."/>
            <person name="Itoh T."/>
            <person name="Buell C.R."/>
            <person name="Matsumoto T."/>
        </authorList>
    </citation>
    <scope>NUCLEOTIDE SEQUENCE [LARGE SCALE GENOMIC DNA]</scope>
    <source>
        <strain evidence="2">cv. Nipponbare</strain>
    </source>
</reference>
<dbReference type="AlphaFoldDB" id="A0A0P0WMV1"/>
<dbReference type="EMBL" id="AP014961">
    <property type="protein sequence ID" value="BAS94158.1"/>
    <property type="molecule type" value="Genomic_DNA"/>
</dbReference>
<dbReference type="PaxDb" id="39947-A0A0P0WMV1"/>
<name>A0A0P0WMV1_ORYSJ</name>
<accession>A0A0P0WMV1</accession>
<reference evidence="2" key="1">
    <citation type="journal article" date="2005" name="Nature">
        <title>The map-based sequence of the rice genome.</title>
        <authorList>
            <consortium name="International rice genome sequencing project (IRGSP)"/>
            <person name="Matsumoto T."/>
            <person name="Wu J."/>
            <person name="Kanamori H."/>
            <person name="Katayose Y."/>
            <person name="Fujisawa M."/>
            <person name="Namiki N."/>
            <person name="Mizuno H."/>
            <person name="Yamamoto K."/>
            <person name="Antonio B.A."/>
            <person name="Baba T."/>
            <person name="Sakata K."/>
            <person name="Nagamura Y."/>
            <person name="Aoki H."/>
            <person name="Arikawa K."/>
            <person name="Arita K."/>
            <person name="Bito T."/>
            <person name="Chiden Y."/>
            <person name="Fujitsuka N."/>
            <person name="Fukunaka R."/>
            <person name="Hamada M."/>
            <person name="Harada C."/>
            <person name="Hayashi A."/>
            <person name="Hijishita S."/>
            <person name="Honda M."/>
            <person name="Hosokawa S."/>
            <person name="Ichikawa Y."/>
            <person name="Idonuma A."/>
            <person name="Iijima M."/>
            <person name="Ikeda M."/>
            <person name="Ikeno M."/>
            <person name="Ito K."/>
            <person name="Ito S."/>
            <person name="Ito T."/>
            <person name="Ito Y."/>
            <person name="Ito Y."/>
            <person name="Iwabuchi A."/>
            <person name="Kamiya K."/>
            <person name="Karasawa W."/>
            <person name="Kurita K."/>
            <person name="Katagiri S."/>
            <person name="Kikuta A."/>
            <person name="Kobayashi H."/>
            <person name="Kobayashi N."/>
            <person name="Machita K."/>
            <person name="Maehara T."/>
            <person name="Masukawa M."/>
            <person name="Mizubayashi T."/>
            <person name="Mukai Y."/>
            <person name="Nagasaki H."/>
            <person name="Nagata Y."/>
            <person name="Naito S."/>
            <person name="Nakashima M."/>
            <person name="Nakama Y."/>
            <person name="Nakamichi Y."/>
            <person name="Nakamura M."/>
            <person name="Meguro A."/>
            <person name="Negishi M."/>
            <person name="Ohta I."/>
            <person name="Ohta T."/>
            <person name="Okamoto M."/>
            <person name="Ono N."/>
            <person name="Saji S."/>
            <person name="Sakaguchi M."/>
            <person name="Sakai K."/>
            <person name="Shibata M."/>
            <person name="Shimokawa T."/>
            <person name="Song J."/>
            <person name="Takazaki Y."/>
            <person name="Terasawa K."/>
            <person name="Tsugane M."/>
            <person name="Tsuji K."/>
            <person name="Ueda S."/>
            <person name="Waki K."/>
            <person name="Yamagata H."/>
            <person name="Yamamoto M."/>
            <person name="Yamamoto S."/>
            <person name="Yamane H."/>
            <person name="Yoshiki S."/>
            <person name="Yoshihara R."/>
            <person name="Yukawa K."/>
            <person name="Zhong H."/>
            <person name="Yano M."/>
            <person name="Yuan Q."/>
            <person name="Ouyang S."/>
            <person name="Liu J."/>
            <person name="Jones K.M."/>
            <person name="Gansberger K."/>
            <person name="Moffat K."/>
            <person name="Hill J."/>
            <person name="Bera J."/>
            <person name="Fadrosh D."/>
            <person name="Jin S."/>
            <person name="Johri S."/>
            <person name="Kim M."/>
            <person name="Overton L."/>
            <person name="Reardon M."/>
            <person name="Tsitrin T."/>
            <person name="Vuong H."/>
            <person name="Weaver B."/>
            <person name="Ciecko A."/>
            <person name="Tallon L."/>
            <person name="Jackson J."/>
            <person name="Pai G."/>
            <person name="Aken S.V."/>
            <person name="Utterback T."/>
            <person name="Reidmuller S."/>
            <person name="Feldblyum T."/>
            <person name="Hsiao J."/>
            <person name="Zismann V."/>
            <person name="Iobst S."/>
            <person name="de Vazeille A.R."/>
            <person name="Buell C.R."/>
            <person name="Ying K."/>
            <person name="Li Y."/>
            <person name="Lu T."/>
            <person name="Huang Y."/>
            <person name="Zhao Q."/>
            <person name="Feng Q."/>
            <person name="Zhang L."/>
            <person name="Zhu J."/>
            <person name="Weng Q."/>
            <person name="Mu J."/>
            <person name="Lu Y."/>
            <person name="Fan D."/>
            <person name="Liu Y."/>
            <person name="Guan J."/>
            <person name="Zhang Y."/>
            <person name="Yu S."/>
            <person name="Liu X."/>
            <person name="Zhang Y."/>
            <person name="Hong G."/>
            <person name="Han B."/>
            <person name="Choisne N."/>
            <person name="Demange N."/>
            <person name="Orjeda G."/>
            <person name="Samain S."/>
            <person name="Cattolico L."/>
            <person name="Pelletier E."/>
            <person name="Couloux A."/>
            <person name="Segurens B."/>
            <person name="Wincker P."/>
            <person name="D'Hont A."/>
            <person name="Scarpelli C."/>
            <person name="Weissenbach J."/>
            <person name="Salanoubat M."/>
            <person name="Quetier F."/>
            <person name="Yu Y."/>
            <person name="Kim H.R."/>
            <person name="Rambo T."/>
            <person name="Currie J."/>
            <person name="Collura K."/>
            <person name="Luo M."/>
            <person name="Yang T."/>
            <person name="Ammiraju J.S.S."/>
            <person name="Engler F."/>
            <person name="Soderlund C."/>
            <person name="Wing R.A."/>
            <person name="Palmer L.E."/>
            <person name="de la Bastide M."/>
            <person name="Spiegel L."/>
            <person name="Nascimento L."/>
            <person name="Zutavern T."/>
            <person name="O'Shaughnessy A."/>
            <person name="Dike S."/>
            <person name="Dedhia N."/>
            <person name="Preston R."/>
            <person name="Balija V."/>
            <person name="McCombie W.R."/>
            <person name="Chow T."/>
            <person name="Chen H."/>
            <person name="Chung M."/>
            <person name="Chen C."/>
            <person name="Shaw J."/>
            <person name="Wu H."/>
            <person name="Hsiao K."/>
            <person name="Chao Y."/>
            <person name="Chu M."/>
            <person name="Cheng C."/>
            <person name="Hour A."/>
            <person name="Lee P."/>
            <person name="Lin S."/>
            <person name="Lin Y."/>
            <person name="Liou J."/>
            <person name="Liu S."/>
            <person name="Hsing Y."/>
            <person name="Raghuvanshi S."/>
            <person name="Mohanty A."/>
            <person name="Bharti A.K."/>
            <person name="Gaur A."/>
            <person name="Gupta V."/>
            <person name="Kumar D."/>
            <person name="Ravi V."/>
            <person name="Vij S."/>
            <person name="Kapur A."/>
            <person name="Khurana P."/>
            <person name="Khurana P."/>
            <person name="Khurana J.P."/>
            <person name="Tyagi A.K."/>
            <person name="Gaikwad K."/>
            <person name="Singh A."/>
            <person name="Dalal V."/>
            <person name="Srivastava S."/>
            <person name="Dixit A."/>
            <person name="Pal A.K."/>
            <person name="Ghazi I.A."/>
            <person name="Yadav M."/>
            <person name="Pandit A."/>
            <person name="Bhargava A."/>
            <person name="Sureshbabu K."/>
            <person name="Batra K."/>
            <person name="Sharma T.R."/>
            <person name="Mohapatra T."/>
            <person name="Singh N.K."/>
            <person name="Messing J."/>
            <person name="Nelson A.B."/>
            <person name="Fuks G."/>
            <person name="Kavchok S."/>
            <person name="Keizer G."/>
            <person name="Linton E."/>
            <person name="Llaca V."/>
            <person name="Song R."/>
            <person name="Tanyolac B."/>
            <person name="Young S."/>
            <person name="Ho-Il K."/>
            <person name="Hahn J.H."/>
            <person name="Sangsakoo G."/>
            <person name="Vanavichit A."/>
            <person name="de Mattos Luiz.A.T."/>
            <person name="Zimmer P.D."/>
            <person name="Malone G."/>
            <person name="Dellagostin O."/>
            <person name="de Oliveira A.C."/>
            <person name="Bevan M."/>
            <person name="Bancroft I."/>
            <person name="Minx P."/>
            <person name="Cordum H."/>
            <person name="Wilson R."/>
            <person name="Cheng Z."/>
            <person name="Jin W."/>
            <person name="Jiang J."/>
            <person name="Leong S.A."/>
            <person name="Iwama H."/>
            <person name="Gojobori T."/>
            <person name="Itoh T."/>
            <person name="Niimura Y."/>
            <person name="Fujii Y."/>
            <person name="Habara T."/>
            <person name="Sakai H."/>
            <person name="Sato Y."/>
            <person name="Wilson G."/>
            <person name="Kumar K."/>
            <person name="McCouch S."/>
            <person name="Juretic N."/>
            <person name="Hoen D."/>
            <person name="Wright S."/>
            <person name="Bruskiewich R."/>
            <person name="Bureau T."/>
            <person name="Miyao A."/>
            <person name="Hirochika H."/>
            <person name="Nishikawa T."/>
            <person name="Kadowaki K."/>
            <person name="Sugiura M."/>
            <person name="Burr B."/>
            <person name="Sasaki T."/>
        </authorList>
    </citation>
    <scope>NUCLEOTIDE SEQUENCE [LARGE SCALE GENOMIC DNA]</scope>
    <source>
        <strain evidence="2">cv. Nipponbare</strain>
    </source>
</reference>
<sequence>MSVVWNAIQGMQLTDGEIDHVTWNLTNHGKYTAALAYKTSTSTNYRVIIWKPWAPKKCKIFAWLVVQNRIGHLTDWQLTDGRTTPIACFVGIPQRRSSTFSWNEGLETTKGVPKKGLRTLILLTAWEVLKEQNQRVFRHKELLAANVVTKIKEKAKTWALAGAKGLYEHASFRSPEFAGPSFVSPEPSMLPLPMFLMGLDRSDASNLY</sequence>
<evidence type="ECO:0000313" key="2">
    <source>
        <dbReference type="Proteomes" id="UP000059680"/>
    </source>
</evidence>
<keyword evidence="2" id="KW-1185">Reference proteome</keyword>
<dbReference type="InParanoid" id="A0A0P0WMV1"/>
<dbReference type="Proteomes" id="UP000059680">
    <property type="component" value="Chromosome 5"/>
</dbReference>
<evidence type="ECO:0000313" key="1">
    <source>
        <dbReference type="EMBL" id="BAS94158.1"/>
    </source>
</evidence>
<organism evidence="1 2">
    <name type="scientific">Oryza sativa subsp. japonica</name>
    <name type="common">Rice</name>
    <dbReference type="NCBI Taxonomy" id="39947"/>
    <lineage>
        <taxon>Eukaryota</taxon>
        <taxon>Viridiplantae</taxon>
        <taxon>Streptophyta</taxon>
        <taxon>Embryophyta</taxon>
        <taxon>Tracheophyta</taxon>
        <taxon>Spermatophyta</taxon>
        <taxon>Magnoliopsida</taxon>
        <taxon>Liliopsida</taxon>
        <taxon>Poales</taxon>
        <taxon>Poaceae</taxon>
        <taxon>BOP clade</taxon>
        <taxon>Oryzoideae</taxon>
        <taxon>Oryzeae</taxon>
        <taxon>Oryzinae</taxon>
        <taxon>Oryza</taxon>
        <taxon>Oryza sativa</taxon>
    </lineage>
</organism>
<reference evidence="1 2" key="2">
    <citation type="journal article" date="2013" name="Plant Cell Physiol.">
        <title>Rice Annotation Project Database (RAP-DB): an integrative and interactive database for rice genomics.</title>
        <authorList>
            <person name="Sakai H."/>
            <person name="Lee S.S."/>
            <person name="Tanaka T."/>
            <person name="Numa H."/>
            <person name="Kim J."/>
            <person name="Kawahara Y."/>
            <person name="Wakimoto H."/>
            <person name="Yang C.C."/>
            <person name="Iwamoto M."/>
            <person name="Abe T."/>
            <person name="Yamada Y."/>
            <person name="Muto A."/>
            <person name="Inokuchi H."/>
            <person name="Ikemura T."/>
            <person name="Matsumoto T."/>
            <person name="Sasaki T."/>
            <person name="Itoh T."/>
        </authorList>
    </citation>
    <scope>NUCLEOTIDE SEQUENCE [LARGE SCALE GENOMIC DNA]</scope>
    <source>
        <strain evidence="2">cv. Nipponbare</strain>
    </source>
</reference>
<dbReference type="STRING" id="39947.A0A0P0WMV1"/>
<proteinExistence type="predicted"/>